<comment type="caution">
    <text evidence="2">The sequence shown here is derived from an EMBL/GenBank/DDBJ whole genome shotgun (WGS) entry which is preliminary data.</text>
</comment>
<dbReference type="InterPro" id="IPR029044">
    <property type="entry name" value="Nucleotide-diphossugar_trans"/>
</dbReference>
<dbReference type="Gene3D" id="3.90.550.10">
    <property type="entry name" value="Spore Coat Polysaccharide Biosynthesis Protein SpsA, Chain A"/>
    <property type="match status" value="1"/>
</dbReference>
<accession>A0A9X2P826</accession>
<keyword evidence="3" id="KW-1185">Reference proteome</keyword>
<protein>
    <submittedName>
        <fullName evidence="2">Glycosyltransferase</fullName>
    </submittedName>
</protein>
<feature type="domain" description="Glycosyltransferase 2-like" evidence="1">
    <location>
        <begin position="9"/>
        <end position="122"/>
    </location>
</feature>
<proteinExistence type="predicted"/>
<dbReference type="InterPro" id="IPR001173">
    <property type="entry name" value="Glyco_trans_2-like"/>
</dbReference>
<evidence type="ECO:0000259" key="1">
    <source>
        <dbReference type="Pfam" id="PF00535"/>
    </source>
</evidence>
<dbReference type="PANTHER" id="PTHR43685:SF11">
    <property type="entry name" value="GLYCOSYLTRANSFERASE TAGX-RELATED"/>
    <property type="match status" value="1"/>
</dbReference>
<dbReference type="PANTHER" id="PTHR43685">
    <property type="entry name" value="GLYCOSYLTRANSFERASE"/>
    <property type="match status" value="1"/>
</dbReference>
<dbReference type="AlphaFoldDB" id="A0A9X2P826"/>
<sequence>MSAGPQLAVIIACHNYERFVERAIRSVLDQAHPLCELVVVDDGSTDRSWEVIGRTGATAWRIANSGQLGACRYGLERTSAPFVLFLDADDELKPGSLERIIGMLDPGVAKLQFSLTRIDGDGRELDCGPAIFDTFRGREATVRQVLRSGVYKTPSTSGNVFRRDLCEVLRDVDYEPSIDGVILFAAPFFGDVVSTSEELGRYRIHDANDSALHLPPEPRIIEREIARFLTRMRHLREIVRARAPGRELADPRKTFFFRERSFYLDVASGCRPPVASLPGLLVKLLGEQHSLKHKAGLAAFFLLAGLSSPERAKVLLAYRGQSLHRRSALGFARVILAGRPPAADR</sequence>
<dbReference type="RefSeq" id="WP_258730910.1">
    <property type="nucleotide sequence ID" value="NZ_JANTHZ010000001.1"/>
</dbReference>
<dbReference type="EMBL" id="JANTHZ010000001">
    <property type="protein sequence ID" value="MCS0493962.1"/>
    <property type="molecule type" value="Genomic_DNA"/>
</dbReference>
<evidence type="ECO:0000313" key="2">
    <source>
        <dbReference type="EMBL" id="MCS0493962.1"/>
    </source>
</evidence>
<evidence type="ECO:0000313" key="3">
    <source>
        <dbReference type="Proteomes" id="UP001151088"/>
    </source>
</evidence>
<organism evidence="2 3">
    <name type="scientific">Ancylobacter mangrovi</name>
    <dbReference type="NCBI Taxonomy" id="2972472"/>
    <lineage>
        <taxon>Bacteria</taxon>
        <taxon>Pseudomonadati</taxon>
        <taxon>Pseudomonadota</taxon>
        <taxon>Alphaproteobacteria</taxon>
        <taxon>Hyphomicrobiales</taxon>
        <taxon>Xanthobacteraceae</taxon>
        <taxon>Ancylobacter</taxon>
    </lineage>
</organism>
<dbReference type="InterPro" id="IPR050834">
    <property type="entry name" value="Glycosyltransf_2"/>
</dbReference>
<reference evidence="2" key="1">
    <citation type="submission" date="2022-08" db="EMBL/GenBank/DDBJ databases">
        <authorList>
            <person name="Li F."/>
        </authorList>
    </citation>
    <scope>NUCLEOTIDE SEQUENCE</scope>
    <source>
        <strain evidence="2">MQZ15Z-1</strain>
    </source>
</reference>
<gene>
    <name evidence="2" type="ORF">NVS89_02555</name>
</gene>
<dbReference type="SUPFAM" id="SSF53448">
    <property type="entry name" value="Nucleotide-diphospho-sugar transferases"/>
    <property type="match status" value="1"/>
</dbReference>
<name>A0A9X2P826_9HYPH</name>
<dbReference type="Proteomes" id="UP001151088">
    <property type="component" value="Unassembled WGS sequence"/>
</dbReference>
<dbReference type="Pfam" id="PF00535">
    <property type="entry name" value="Glycos_transf_2"/>
    <property type="match status" value="1"/>
</dbReference>